<protein>
    <submittedName>
        <fullName evidence="1">Uncharacterized protein</fullName>
    </submittedName>
</protein>
<accession>A0A4Q1K860</accession>
<proteinExistence type="predicted"/>
<evidence type="ECO:0000313" key="2">
    <source>
        <dbReference type="Proteomes" id="UP000289857"/>
    </source>
</evidence>
<dbReference type="Proteomes" id="UP000289857">
    <property type="component" value="Unassembled WGS sequence"/>
</dbReference>
<name>A0A4Q1K860_9FLAO</name>
<dbReference type="EMBL" id="SBKN01000006">
    <property type="protein sequence ID" value="RXR21816.1"/>
    <property type="molecule type" value="Genomic_DNA"/>
</dbReference>
<dbReference type="AlphaFoldDB" id="A0A4Q1K860"/>
<comment type="caution">
    <text evidence="1">The sequence shown here is derived from an EMBL/GenBank/DDBJ whole genome shotgun (WGS) entry which is preliminary data.</text>
</comment>
<evidence type="ECO:0000313" key="1">
    <source>
        <dbReference type="EMBL" id="RXR21816.1"/>
    </source>
</evidence>
<gene>
    <name evidence="1" type="ORF">EQG61_10040</name>
</gene>
<dbReference type="RefSeq" id="WP_129461790.1">
    <property type="nucleotide sequence ID" value="NZ_SBKN01000006.1"/>
</dbReference>
<organism evidence="1 2">
    <name type="scientific">Flavobacterium stagni</name>
    <dbReference type="NCBI Taxonomy" id="2506421"/>
    <lineage>
        <taxon>Bacteria</taxon>
        <taxon>Pseudomonadati</taxon>
        <taxon>Bacteroidota</taxon>
        <taxon>Flavobacteriia</taxon>
        <taxon>Flavobacteriales</taxon>
        <taxon>Flavobacteriaceae</taxon>
        <taxon>Flavobacterium</taxon>
    </lineage>
</organism>
<keyword evidence="2" id="KW-1185">Reference proteome</keyword>
<sequence>MKEAINTVTLEQAQTWVAAWGEKSNIDIKAFLIPEIDITQVLNEDGVENVRAYLGIDENGTPKMMVVGVDKYGQDMINDDQGFYIYDFTKPCPQTCDFTSPLMK</sequence>
<reference evidence="2" key="1">
    <citation type="submission" date="2019-01" db="EMBL/GenBank/DDBJ databases">
        <title>Cytophagaceae bacterium strain CAR-16.</title>
        <authorList>
            <person name="Chen W.-M."/>
        </authorList>
    </citation>
    <scope>NUCLEOTIDE SEQUENCE [LARGE SCALE GENOMIC DNA]</scope>
    <source>
        <strain evidence="2">WWJ-16</strain>
    </source>
</reference>
<dbReference type="OrthoDB" id="797757at2"/>